<dbReference type="GeneID" id="15012454"/>
<dbReference type="Proteomes" id="UP000207593">
    <property type="component" value="Segment"/>
</dbReference>
<protein>
    <submittedName>
        <fullName evidence="1">Uncharacterized protein</fullName>
    </submittedName>
</protein>
<dbReference type="EMBL" id="HQ317387">
    <property type="protein sequence ID" value="AGH07438.1"/>
    <property type="molecule type" value="Genomic_DNA"/>
</dbReference>
<dbReference type="KEGG" id="vg:15012454"/>
<reference evidence="1 2" key="1">
    <citation type="journal article" date="2014" name="Genome Announc.">
        <title>Genome Sequence of the Sulfitobacter sp. Strain 2047-Infecting Lytic Phage {Phi}CB2047-B.</title>
        <authorList>
            <person name="Ankrah N.Y."/>
            <person name="Budinoff C.R."/>
            <person name="Wilson W.H."/>
            <person name="Wilhelm S.W."/>
            <person name="Buchan A."/>
        </authorList>
    </citation>
    <scope>NUCLEOTIDE SEQUENCE [LARGE SCALE GENOMIC DNA]</scope>
    <source>
        <strain evidence="2">phiCB2047-B</strain>
    </source>
</reference>
<accession>M4PN20</accession>
<organism evidence="1 2">
    <name type="scientific">Sulfitobacter phage phiCB2047-B</name>
    <dbReference type="NCBI Taxonomy" id="754046"/>
    <lineage>
        <taxon>Viruses</taxon>
        <taxon>Duplodnaviria</taxon>
        <taxon>Heunggongvirae</taxon>
        <taxon>Uroviricota</taxon>
        <taxon>Caudoviricetes</taxon>
        <taxon>Schitoviridae</taxon>
        <taxon>Rhodovirinae</taxon>
        <taxon>Raunefjordenvirus</taxon>
        <taxon>Raunefjordenvirus CB2047B</taxon>
    </lineage>
</organism>
<evidence type="ECO:0000313" key="1">
    <source>
        <dbReference type="EMBL" id="AGH07438.1"/>
    </source>
</evidence>
<gene>
    <name evidence="1" type="ORF">SUFG_00071</name>
</gene>
<name>M4PN20_9CAUD</name>
<proteinExistence type="predicted"/>
<keyword evidence="2" id="KW-1185">Reference proteome</keyword>
<evidence type="ECO:0000313" key="2">
    <source>
        <dbReference type="Proteomes" id="UP000207593"/>
    </source>
</evidence>
<dbReference type="RefSeq" id="YP_007675854.1">
    <property type="nucleotide sequence ID" value="NC_020862.2"/>
</dbReference>
<sequence length="85" mass="9506">MGMFKSISTAISSTFDVVTKAATAAEETLDMGTSYVHHRSVAFKDTDMMQVATDHAKRQSDLKRELEEDDDAAEIFKDLMKKMQA</sequence>